<evidence type="ECO:0000256" key="3">
    <source>
        <dbReference type="ARBA" id="ARBA00014974"/>
    </source>
</evidence>
<dbReference type="InterPro" id="IPR029063">
    <property type="entry name" value="SAM-dependent_MTases_sf"/>
</dbReference>
<evidence type="ECO:0000313" key="6">
    <source>
        <dbReference type="EMBL" id="CAD2138152.1"/>
    </source>
</evidence>
<dbReference type="GO" id="GO:0045127">
    <property type="term" value="F:N-acetylglucosamine kinase activity"/>
    <property type="evidence" value="ECO:0007669"/>
    <property type="project" value="UniProtKB-EC"/>
</dbReference>
<evidence type="ECO:0000256" key="2">
    <source>
        <dbReference type="ARBA" id="ARBA00012122"/>
    </source>
</evidence>
<feature type="domain" description="ATPase BadF/BadG/BcrA/BcrD type" evidence="5">
    <location>
        <begin position="254"/>
        <end position="578"/>
    </location>
</feature>
<comment type="caution">
    <text evidence="6">The sequence shown here is derived from an EMBL/GenBank/DDBJ whole genome shotgun (WGS) entry which is preliminary data.</text>
</comment>
<dbReference type="PANTHER" id="PTHR12862:SF0">
    <property type="entry name" value="N-ACETYL-D-GLUCOSAMINE KINASE"/>
    <property type="match status" value="1"/>
</dbReference>
<name>A0A6V7TY31_MELEN</name>
<sequence length="603" mass="67829">MIETQYMWQHTWPSSEILCEFIASNPNIWKGSTVMEIGSGVAALPSMTALRCGASKVVITEQSHLDKPVFSLTQRSRVEKCYDLDPDFAFLIQAFTSIRNNLEKNFDASLIENCVYLLGFDWQNPEIGITELLEKSIQVDYLFGSDVFYDPCVFEILIKMLRRLFDLFPLMEFYFSYQIRDSDWTIEELLLEQTTNNYSLISTLIRCVDTCKHTICIGKIIRSNYLLDSKMISNNDKEEMQNKYEENDGKIFAGIEGGATCSTFVLIDSRGNLLHQLSGGPGLNFLLDGVESTADKISRWLREAIVEKNRKEHSTSTPIRLPVAALGMGLSGAENTATNTLLLEYLRSQHGDLAEALFLTSDAVAAVATCFEKSGIVLIAGTGSTCLGGWGHLVGDEGGAFWISMRAIRYIFSFDDGMLENSFSNNFVLDENEDVEDIQTVKEHLLKHFKIKTKEELMNILYGPNFQKSYIASFTKLLAELGLNNNKLATKIFFDAGYSLAAHICAISKHFDEEFYTNKVSILLIGSVFKSWQLLRKGFERCLATNVSNCLKKNQRTFRKVVFYQPTSSPAIGAAILGAKQLKIDTTNINLFSEKLPFDEIVV</sequence>
<dbReference type="PANTHER" id="PTHR12862">
    <property type="entry name" value="BADF TYPE ATPASE DOMAIN-CONTAINING PROTEIN"/>
    <property type="match status" value="1"/>
</dbReference>
<dbReference type="Proteomes" id="UP000580250">
    <property type="component" value="Unassembled WGS sequence"/>
</dbReference>
<dbReference type="AlphaFoldDB" id="A0A6V7TY31"/>
<dbReference type="EMBL" id="CAJEWN010000021">
    <property type="protein sequence ID" value="CAD2138152.1"/>
    <property type="molecule type" value="Genomic_DNA"/>
</dbReference>
<gene>
    <name evidence="6" type="ORF">MENT_LOCUS5684</name>
</gene>
<comment type="similarity">
    <text evidence="1">Belongs to the eukaryotic-type N-acetylglucosamine kinase family.</text>
</comment>
<dbReference type="SUPFAM" id="SSF53067">
    <property type="entry name" value="Actin-like ATPase domain"/>
    <property type="match status" value="2"/>
</dbReference>
<proteinExistence type="inferred from homology"/>
<dbReference type="Gene3D" id="3.40.50.150">
    <property type="entry name" value="Vaccinia Virus protein VP39"/>
    <property type="match status" value="1"/>
</dbReference>
<dbReference type="InterPro" id="IPR043129">
    <property type="entry name" value="ATPase_NBD"/>
</dbReference>
<accession>A0A6V7TY31</accession>
<dbReference type="OrthoDB" id="311172at2759"/>
<organism evidence="6 7">
    <name type="scientific">Meloidogyne enterolobii</name>
    <name type="common">Root-knot nematode worm</name>
    <name type="synonym">Meloidogyne mayaguensis</name>
    <dbReference type="NCBI Taxonomy" id="390850"/>
    <lineage>
        <taxon>Eukaryota</taxon>
        <taxon>Metazoa</taxon>
        <taxon>Ecdysozoa</taxon>
        <taxon>Nematoda</taxon>
        <taxon>Chromadorea</taxon>
        <taxon>Rhabditida</taxon>
        <taxon>Tylenchina</taxon>
        <taxon>Tylenchomorpha</taxon>
        <taxon>Tylenchoidea</taxon>
        <taxon>Meloidogynidae</taxon>
        <taxon>Meloidogyninae</taxon>
        <taxon>Meloidogyne</taxon>
    </lineage>
</organism>
<reference evidence="6 7" key="1">
    <citation type="submission" date="2020-08" db="EMBL/GenBank/DDBJ databases">
        <authorList>
            <person name="Koutsovoulos G."/>
            <person name="Danchin GJ E."/>
        </authorList>
    </citation>
    <scope>NUCLEOTIDE SEQUENCE [LARGE SCALE GENOMIC DNA]</scope>
</reference>
<dbReference type="InterPro" id="IPR039758">
    <property type="entry name" value="NAGK-like"/>
</dbReference>
<dbReference type="SUPFAM" id="SSF53335">
    <property type="entry name" value="S-adenosyl-L-methionine-dependent methyltransferases"/>
    <property type="match status" value="1"/>
</dbReference>
<protein>
    <recommendedName>
        <fullName evidence="3">N-acetyl-D-glucosamine kinase</fullName>
        <ecNumber evidence="2">2.7.1.59</ecNumber>
    </recommendedName>
    <alternativeName>
        <fullName evidence="4">GlcNAc kinase</fullName>
    </alternativeName>
</protein>
<dbReference type="EC" id="2.7.1.59" evidence="2"/>
<dbReference type="Pfam" id="PF01869">
    <property type="entry name" value="BcrAD_BadFG"/>
    <property type="match status" value="1"/>
</dbReference>
<dbReference type="InterPro" id="IPR002731">
    <property type="entry name" value="ATPase_BadF"/>
</dbReference>
<evidence type="ECO:0000256" key="1">
    <source>
        <dbReference type="ARBA" id="ARBA00006198"/>
    </source>
</evidence>
<evidence type="ECO:0000256" key="4">
    <source>
        <dbReference type="ARBA" id="ARBA00031123"/>
    </source>
</evidence>
<evidence type="ECO:0000313" key="7">
    <source>
        <dbReference type="Proteomes" id="UP000580250"/>
    </source>
</evidence>
<evidence type="ECO:0000259" key="5">
    <source>
        <dbReference type="Pfam" id="PF01869"/>
    </source>
</evidence>
<dbReference type="Gene3D" id="3.30.420.40">
    <property type="match status" value="2"/>
</dbReference>